<dbReference type="InterPro" id="IPR000866">
    <property type="entry name" value="AhpC/TSA"/>
</dbReference>
<name>A0ABY6CME6_9BACT</name>
<dbReference type="CDD" id="cd02966">
    <property type="entry name" value="TlpA_like_family"/>
    <property type="match status" value="1"/>
</dbReference>
<dbReference type="PANTHER" id="PTHR42852">
    <property type="entry name" value="THIOL:DISULFIDE INTERCHANGE PROTEIN DSBE"/>
    <property type="match status" value="1"/>
</dbReference>
<keyword evidence="4" id="KW-1185">Reference proteome</keyword>
<keyword evidence="1" id="KW-0732">Signal</keyword>
<organism evidence="3 4">
    <name type="scientific">Reichenbachiella agarivorans</name>
    <dbReference type="NCBI Taxonomy" id="2979464"/>
    <lineage>
        <taxon>Bacteria</taxon>
        <taxon>Pseudomonadati</taxon>
        <taxon>Bacteroidota</taxon>
        <taxon>Cytophagia</taxon>
        <taxon>Cytophagales</taxon>
        <taxon>Reichenbachiellaceae</taxon>
        <taxon>Reichenbachiella</taxon>
    </lineage>
</organism>
<dbReference type="SUPFAM" id="SSF52833">
    <property type="entry name" value="Thioredoxin-like"/>
    <property type="match status" value="1"/>
</dbReference>
<dbReference type="InterPro" id="IPR036249">
    <property type="entry name" value="Thioredoxin-like_sf"/>
</dbReference>
<evidence type="ECO:0000259" key="2">
    <source>
        <dbReference type="PROSITE" id="PS51352"/>
    </source>
</evidence>
<feature type="chain" id="PRO_5046604573" evidence="1">
    <location>
        <begin position="25"/>
        <end position="168"/>
    </location>
</feature>
<evidence type="ECO:0000256" key="1">
    <source>
        <dbReference type="SAM" id="SignalP"/>
    </source>
</evidence>
<dbReference type="Proteomes" id="UP001065174">
    <property type="component" value="Chromosome"/>
</dbReference>
<protein>
    <submittedName>
        <fullName evidence="3">TlpA family protein disulfide reductase</fullName>
    </submittedName>
</protein>
<evidence type="ECO:0000313" key="3">
    <source>
        <dbReference type="EMBL" id="UXP31549.1"/>
    </source>
</evidence>
<proteinExistence type="predicted"/>
<reference evidence="3" key="1">
    <citation type="submission" date="2022-09" db="EMBL/GenBank/DDBJ databases">
        <title>Comparative genomics and taxonomic characterization of three novel marine species of genus Reichenbachiella exhibiting antioxidant and polysaccharide degradation activities.</title>
        <authorList>
            <person name="Muhammad N."/>
            <person name="Lee Y.-J."/>
            <person name="Ko J."/>
            <person name="Kim S.-G."/>
        </authorList>
    </citation>
    <scope>NUCLEOTIDE SEQUENCE</scope>
    <source>
        <strain evidence="3">BKB1-1</strain>
    </source>
</reference>
<dbReference type="PANTHER" id="PTHR42852:SF18">
    <property type="entry name" value="CHROMOSOME UNDETERMINED SCAFFOLD_47, WHOLE GENOME SHOTGUN SEQUENCE"/>
    <property type="match status" value="1"/>
</dbReference>
<dbReference type="InterPro" id="IPR050553">
    <property type="entry name" value="Thioredoxin_ResA/DsbE_sf"/>
</dbReference>
<gene>
    <name evidence="3" type="ORF">N6H18_14450</name>
</gene>
<dbReference type="InterPro" id="IPR013766">
    <property type="entry name" value="Thioredoxin_domain"/>
</dbReference>
<dbReference type="EMBL" id="CP106679">
    <property type="protein sequence ID" value="UXP31549.1"/>
    <property type="molecule type" value="Genomic_DNA"/>
</dbReference>
<dbReference type="PROSITE" id="PS51352">
    <property type="entry name" value="THIOREDOXIN_2"/>
    <property type="match status" value="1"/>
</dbReference>
<feature type="domain" description="Thioredoxin" evidence="2">
    <location>
        <begin position="22"/>
        <end position="165"/>
    </location>
</feature>
<evidence type="ECO:0000313" key="4">
    <source>
        <dbReference type="Proteomes" id="UP001065174"/>
    </source>
</evidence>
<dbReference type="RefSeq" id="WP_262308988.1">
    <property type="nucleotide sequence ID" value="NZ_CP106679.1"/>
</dbReference>
<dbReference type="Gene3D" id="3.40.30.10">
    <property type="entry name" value="Glutaredoxin"/>
    <property type="match status" value="1"/>
</dbReference>
<sequence length="168" mass="19119">MKQTYLICFLLITMGLVQTHTLQAQSAVFQIKLKEINGYYRTIGDLKGSQLTIVDFWATWCKPCVKSIPKLVELSHTYDNETVAFVGVNVDSPRNTSKVRPFAMSRRIDYPVLLDSDQALYGELLVSVLPTLFILDKEGKVLYTHEGYTTGDEKIFKEKIDQFLSDAK</sequence>
<accession>A0ABY6CME6</accession>
<dbReference type="Pfam" id="PF00578">
    <property type="entry name" value="AhpC-TSA"/>
    <property type="match status" value="1"/>
</dbReference>
<feature type="signal peptide" evidence="1">
    <location>
        <begin position="1"/>
        <end position="24"/>
    </location>
</feature>